<accession>A0A9P0ABV2</accession>
<keyword evidence="3" id="KW-1185">Reference proteome</keyword>
<organism evidence="2 3">
    <name type="scientific">Bemisia tabaci</name>
    <name type="common">Sweetpotato whitefly</name>
    <name type="synonym">Aleurodes tabaci</name>
    <dbReference type="NCBI Taxonomy" id="7038"/>
    <lineage>
        <taxon>Eukaryota</taxon>
        <taxon>Metazoa</taxon>
        <taxon>Ecdysozoa</taxon>
        <taxon>Arthropoda</taxon>
        <taxon>Hexapoda</taxon>
        <taxon>Insecta</taxon>
        <taxon>Pterygota</taxon>
        <taxon>Neoptera</taxon>
        <taxon>Paraneoptera</taxon>
        <taxon>Hemiptera</taxon>
        <taxon>Sternorrhyncha</taxon>
        <taxon>Aleyrodoidea</taxon>
        <taxon>Aleyrodidae</taxon>
        <taxon>Aleyrodinae</taxon>
        <taxon>Bemisia</taxon>
    </lineage>
</organism>
<feature type="region of interest" description="Disordered" evidence="1">
    <location>
        <begin position="256"/>
        <end position="284"/>
    </location>
</feature>
<dbReference type="AlphaFoldDB" id="A0A9P0ABV2"/>
<name>A0A9P0ABV2_BEMTA</name>
<gene>
    <name evidence="2" type="ORF">BEMITA_LOCUS7198</name>
</gene>
<feature type="compositionally biased region" description="Basic residues" evidence="1">
    <location>
        <begin position="269"/>
        <end position="278"/>
    </location>
</feature>
<reference evidence="2" key="1">
    <citation type="submission" date="2021-12" db="EMBL/GenBank/DDBJ databases">
        <authorList>
            <person name="King R."/>
        </authorList>
    </citation>
    <scope>NUCLEOTIDE SEQUENCE</scope>
</reference>
<evidence type="ECO:0000313" key="3">
    <source>
        <dbReference type="Proteomes" id="UP001152759"/>
    </source>
</evidence>
<feature type="region of interest" description="Disordered" evidence="1">
    <location>
        <begin position="53"/>
        <end position="99"/>
    </location>
</feature>
<sequence>MFINSDVFMFCIKKFSNIVFATVLTLNLLVASGKTTLKKTSPMKRLFRCSCFPTRSHSSESKNVAAPSPPKRQLSQSPDKSPSREVPIQSESDTGDVDVWHEYPNPFADFVMITMLKFKEGDVLFTQQGRTLVAISETKLAQVLAGKRRWSWTAIITRNKRGNLITARFVDIPDTESWTRRKRAALMRKLMNKKLPYRYYSCNEEHYLDYILYGTTHKSSYSKCPLGRDLAKITAKEIESEGFELQNKRGKPVVPETAEFNQFSDRYNRRTPVKRRTSQAREGP</sequence>
<dbReference type="EMBL" id="OU963865">
    <property type="protein sequence ID" value="CAH0388277.1"/>
    <property type="molecule type" value="Genomic_DNA"/>
</dbReference>
<dbReference type="Proteomes" id="UP001152759">
    <property type="component" value="Chromosome 4"/>
</dbReference>
<protein>
    <submittedName>
        <fullName evidence="2">Uncharacterized protein</fullName>
    </submittedName>
</protein>
<evidence type="ECO:0000313" key="2">
    <source>
        <dbReference type="EMBL" id="CAH0388277.1"/>
    </source>
</evidence>
<proteinExistence type="predicted"/>
<evidence type="ECO:0000256" key="1">
    <source>
        <dbReference type="SAM" id="MobiDB-lite"/>
    </source>
</evidence>